<comment type="caution">
    <text evidence="1">The sequence shown here is derived from an EMBL/GenBank/DDBJ whole genome shotgun (WGS) entry which is preliminary data.</text>
</comment>
<dbReference type="AlphaFoldDB" id="A0A444YHK7"/>
<sequence length="75" mass="8155">MISEKYPSPIPFETALRNSDQFISGASSLLLPVVHSTHRRIDHPREASIVKKSSSRLIPESASCGSRPAATHVVC</sequence>
<evidence type="ECO:0000313" key="2">
    <source>
        <dbReference type="Proteomes" id="UP000289738"/>
    </source>
</evidence>
<gene>
    <name evidence="1" type="ORF">Ahy_B06g080309</name>
</gene>
<protein>
    <submittedName>
        <fullName evidence="1">Uncharacterized protein</fullName>
    </submittedName>
</protein>
<dbReference type="EMBL" id="SDMP01000016">
    <property type="protein sequence ID" value="RYR01443.1"/>
    <property type="molecule type" value="Genomic_DNA"/>
</dbReference>
<proteinExistence type="predicted"/>
<organism evidence="1 2">
    <name type="scientific">Arachis hypogaea</name>
    <name type="common">Peanut</name>
    <dbReference type="NCBI Taxonomy" id="3818"/>
    <lineage>
        <taxon>Eukaryota</taxon>
        <taxon>Viridiplantae</taxon>
        <taxon>Streptophyta</taxon>
        <taxon>Embryophyta</taxon>
        <taxon>Tracheophyta</taxon>
        <taxon>Spermatophyta</taxon>
        <taxon>Magnoliopsida</taxon>
        <taxon>eudicotyledons</taxon>
        <taxon>Gunneridae</taxon>
        <taxon>Pentapetalae</taxon>
        <taxon>rosids</taxon>
        <taxon>fabids</taxon>
        <taxon>Fabales</taxon>
        <taxon>Fabaceae</taxon>
        <taxon>Papilionoideae</taxon>
        <taxon>50 kb inversion clade</taxon>
        <taxon>dalbergioids sensu lato</taxon>
        <taxon>Dalbergieae</taxon>
        <taxon>Pterocarpus clade</taxon>
        <taxon>Arachis</taxon>
    </lineage>
</organism>
<accession>A0A444YHK7</accession>
<name>A0A444YHK7_ARAHY</name>
<dbReference type="Proteomes" id="UP000289738">
    <property type="component" value="Chromosome B06"/>
</dbReference>
<reference evidence="1 2" key="1">
    <citation type="submission" date="2019-01" db="EMBL/GenBank/DDBJ databases">
        <title>Sequencing of cultivated peanut Arachis hypogaea provides insights into genome evolution and oil improvement.</title>
        <authorList>
            <person name="Chen X."/>
        </authorList>
    </citation>
    <scope>NUCLEOTIDE SEQUENCE [LARGE SCALE GENOMIC DNA]</scope>
    <source>
        <strain evidence="2">cv. Fuhuasheng</strain>
        <tissue evidence="1">Leaves</tissue>
    </source>
</reference>
<keyword evidence="2" id="KW-1185">Reference proteome</keyword>
<evidence type="ECO:0000313" key="1">
    <source>
        <dbReference type="EMBL" id="RYR01443.1"/>
    </source>
</evidence>